<evidence type="ECO:0000313" key="7">
    <source>
        <dbReference type="Proteomes" id="UP000272706"/>
    </source>
</evidence>
<organism evidence="6 7">
    <name type="scientific">Mesorhizobium waimense</name>
    <dbReference type="NCBI Taxonomy" id="1300307"/>
    <lineage>
        <taxon>Bacteria</taxon>
        <taxon>Pseudomonadati</taxon>
        <taxon>Pseudomonadota</taxon>
        <taxon>Alphaproteobacteria</taxon>
        <taxon>Hyphomicrobiales</taxon>
        <taxon>Phyllobacteriaceae</taxon>
        <taxon>Mesorhizobium</taxon>
    </lineage>
</organism>
<reference evidence="6 7" key="1">
    <citation type="submission" date="2018-09" db="EMBL/GenBank/DDBJ databases">
        <title>Mesorhizobium carmichaelinearum sp. nov. isolated from Carmichaelinea spp. root nodules in New Zealand.</title>
        <authorList>
            <person name="De Meyer S.E."/>
        </authorList>
    </citation>
    <scope>NUCLEOTIDE SEQUENCE [LARGE SCALE GENOMIC DNA]</scope>
    <source>
        <strain evidence="6 7">ICMP19557</strain>
    </source>
</reference>
<evidence type="ECO:0000256" key="2">
    <source>
        <dbReference type="ARBA" id="ARBA00022617"/>
    </source>
</evidence>
<dbReference type="GO" id="GO:0020037">
    <property type="term" value="F:heme binding"/>
    <property type="evidence" value="ECO:0007669"/>
    <property type="project" value="InterPro"/>
</dbReference>
<dbReference type="EMBL" id="QZWZ01000012">
    <property type="protein sequence ID" value="RJT38483.1"/>
    <property type="molecule type" value="Genomic_DNA"/>
</dbReference>
<evidence type="ECO:0000256" key="4">
    <source>
        <dbReference type="ARBA" id="ARBA00023004"/>
    </source>
</evidence>
<keyword evidence="1" id="KW-0813">Transport</keyword>
<dbReference type="GO" id="GO:0019825">
    <property type="term" value="F:oxygen binding"/>
    <property type="evidence" value="ECO:0007669"/>
    <property type="project" value="InterPro"/>
</dbReference>
<keyword evidence="7" id="KW-1185">Reference proteome</keyword>
<evidence type="ECO:0000256" key="3">
    <source>
        <dbReference type="ARBA" id="ARBA00022723"/>
    </source>
</evidence>
<proteinExistence type="predicted"/>
<dbReference type="CDD" id="cd14775">
    <property type="entry name" value="TrHb2_O-like"/>
    <property type="match status" value="1"/>
</dbReference>
<keyword evidence="3 5" id="KW-0479">Metal-binding</keyword>
<dbReference type="OrthoDB" id="25954at2"/>
<dbReference type="SUPFAM" id="SSF46458">
    <property type="entry name" value="Globin-like"/>
    <property type="match status" value="1"/>
</dbReference>
<dbReference type="GO" id="GO:0046872">
    <property type="term" value="F:metal ion binding"/>
    <property type="evidence" value="ECO:0007669"/>
    <property type="project" value="UniProtKB-KW"/>
</dbReference>
<dbReference type="InterPro" id="IPR012292">
    <property type="entry name" value="Globin/Proto"/>
</dbReference>
<sequence length="160" mass="17623">MSKDIPTLFEWAGGAEALNRLTQTFYDKVALDPVVGPVFKHMSPDHPAHVAAFIGEVFGGPKTYSEQHGGHREMVMHHLGKHLSEEQRRRWINLLADAADEVGLPDDPEFRSAFMGYVEWGSRLAKMNSNLGETCDPATEPMPAWGWGVPGGPYKPPAGN</sequence>
<dbReference type="RefSeq" id="WP_120015220.1">
    <property type="nucleotide sequence ID" value="NZ_QZWZ01000012.1"/>
</dbReference>
<dbReference type="AlphaFoldDB" id="A0A3A5KR38"/>
<dbReference type="Pfam" id="PF01152">
    <property type="entry name" value="Bac_globin"/>
    <property type="match status" value="1"/>
</dbReference>
<dbReference type="Gene3D" id="1.10.490.10">
    <property type="entry name" value="Globins"/>
    <property type="match status" value="1"/>
</dbReference>
<gene>
    <name evidence="6" type="ORF">D3227_16830</name>
</gene>
<comment type="caution">
    <text evidence="6">The sequence shown here is derived from an EMBL/GenBank/DDBJ whole genome shotgun (WGS) entry which is preliminary data.</text>
</comment>
<accession>A0A3A5KR38</accession>
<dbReference type="Proteomes" id="UP000272706">
    <property type="component" value="Unassembled WGS sequence"/>
</dbReference>
<keyword evidence="2 5" id="KW-0349">Heme</keyword>
<evidence type="ECO:0000313" key="6">
    <source>
        <dbReference type="EMBL" id="RJT38483.1"/>
    </source>
</evidence>
<name>A0A3A5KR38_9HYPH</name>
<dbReference type="InterPro" id="IPR001486">
    <property type="entry name" value="Hemoglobin_trunc"/>
</dbReference>
<keyword evidence="4 5" id="KW-0408">Iron</keyword>
<dbReference type="InterPro" id="IPR009050">
    <property type="entry name" value="Globin-like_sf"/>
</dbReference>
<feature type="binding site" description="distal binding residue" evidence="5">
    <location>
        <position position="49"/>
    </location>
    <ligand>
        <name>heme</name>
        <dbReference type="ChEBI" id="CHEBI:30413"/>
    </ligand>
    <ligandPart>
        <name>Fe</name>
        <dbReference type="ChEBI" id="CHEBI:18248"/>
    </ligandPart>
</feature>
<protein>
    <submittedName>
        <fullName evidence="6">Globin</fullName>
    </submittedName>
</protein>
<evidence type="ECO:0000256" key="5">
    <source>
        <dbReference type="PIRSR" id="PIRSR601486-1"/>
    </source>
</evidence>
<evidence type="ECO:0000256" key="1">
    <source>
        <dbReference type="ARBA" id="ARBA00022448"/>
    </source>
</evidence>